<dbReference type="GO" id="GO:0030311">
    <property type="term" value="P:poly-N-acetyllactosamine biosynthetic process"/>
    <property type="evidence" value="ECO:0007669"/>
    <property type="project" value="TreeGrafter"/>
</dbReference>
<dbReference type="Ensembl" id="ENSANIT00000016517.1">
    <property type="protein sequence ID" value="ENSANIP00000015964.1"/>
    <property type="gene ID" value="ENSANIG00000010863.1"/>
</dbReference>
<dbReference type="PANTHER" id="PTHR11214:SF23">
    <property type="entry name" value="N-ACETYLLACTOSAMINIDE BETA-1,3-N-ACETYLGLUCOSAMINYLTRANSFERASE 3"/>
    <property type="match status" value="1"/>
</dbReference>
<dbReference type="PANTHER" id="PTHR11214">
    <property type="entry name" value="BETA-1,3-N-ACETYLGLUCOSAMINYLTRANSFERASE"/>
    <property type="match status" value="1"/>
</dbReference>
<dbReference type="Gene3D" id="3.90.550.50">
    <property type="match status" value="1"/>
</dbReference>
<dbReference type="InterPro" id="IPR002659">
    <property type="entry name" value="Glyco_trans_31"/>
</dbReference>
<dbReference type="FunFam" id="3.90.550.50:FF:000009">
    <property type="entry name" value="Hexosyltransferase"/>
    <property type="match status" value="1"/>
</dbReference>
<evidence type="ECO:0000256" key="2">
    <source>
        <dbReference type="ARBA" id="ARBA00008661"/>
    </source>
</evidence>
<dbReference type="AlphaFoldDB" id="A0A8B9N2G3"/>
<evidence type="ECO:0000256" key="7">
    <source>
        <dbReference type="ARBA" id="ARBA00022989"/>
    </source>
</evidence>
<reference evidence="13" key="1">
    <citation type="submission" date="2025-08" db="UniProtKB">
        <authorList>
            <consortium name="Ensembl"/>
        </authorList>
    </citation>
    <scope>IDENTIFICATION</scope>
</reference>
<evidence type="ECO:0000256" key="1">
    <source>
        <dbReference type="ARBA" id="ARBA00004323"/>
    </source>
</evidence>
<dbReference type="Proteomes" id="UP000694541">
    <property type="component" value="Unplaced"/>
</dbReference>
<evidence type="ECO:0000256" key="9">
    <source>
        <dbReference type="ARBA" id="ARBA00023136"/>
    </source>
</evidence>
<keyword evidence="8 12" id="KW-0333">Golgi apparatus</keyword>
<keyword evidence="14" id="KW-1185">Reference proteome</keyword>
<evidence type="ECO:0000256" key="6">
    <source>
        <dbReference type="ARBA" id="ARBA00022968"/>
    </source>
</evidence>
<keyword evidence="9" id="KW-0472">Membrane</keyword>
<evidence type="ECO:0000256" key="8">
    <source>
        <dbReference type="ARBA" id="ARBA00023034"/>
    </source>
</evidence>
<evidence type="ECO:0000256" key="4">
    <source>
        <dbReference type="ARBA" id="ARBA00022679"/>
    </source>
</evidence>
<evidence type="ECO:0000256" key="5">
    <source>
        <dbReference type="ARBA" id="ARBA00022692"/>
    </source>
</evidence>
<accession>A0A8B9N2G3</accession>
<dbReference type="GO" id="GO:0000139">
    <property type="term" value="C:Golgi membrane"/>
    <property type="evidence" value="ECO:0007669"/>
    <property type="project" value="UniProtKB-SubCell"/>
</dbReference>
<dbReference type="GO" id="GO:0016266">
    <property type="term" value="P:protein O-linked glycosylation via N-acetyl-galactosamine"/>
    <property type="evidence" value="ECO:0007669"/>
    <property type="project" value="UniProtKB-ARBA"/>
</dbReference>
<keyword evidence="3 12" id="KW-0328">Glycosyltransferase</keyword>
<comment type="pathway">
    <text evidence="11">Protein modification.</text>
</comment>
<evidence type="ECO:0000313" key="13">
    <source>
        <dbReference type="Ensembl" id="ENSANIP00000015964.1"/>
    </source>
</evidence>
<organism evidence="13 14">
    <name type="scientific">Accipiter nisus</name>
    <name type="common">Eurasian sparrowhawk</name>
    <dbReference type="NCBI Taxonomy" id="211598"/>
    <lineage>
        <taxon>Eukaryota</taxon>
        <taxon>Metazoa</taxon>
        <taxon>Chordata</taxon>
        <taxon>Craniata</taxon>
        <taxon>Vertebrata</taxon>
        <taxon>Euteleostomi</taxon>
        <taxon>Archelosauria</taxon>
        <taxon>Archosauria</taxon>
        <taxon>Dinosauria</taxon>
        <taxon>Saurischia</taxon>
        <taxon>Theropoda</taxon>
        <taxon>Coelurosauria</taxon>
        <taxon>Aves</taxon>
        <taxon>Neognathae</taxon>
        <taxon>Neoaves</taxon>
        <taxon>Telluraves</taxon>
        <taxon>Accipitrimorphae</taxon>
        <taxon>Accipitriformes</taxon>
        <taxon>Accipitridae</taxon>
        <taxon>Accipitrinae</taxon>
        <taxon>Accipiter</taxon>
    </lineage>
</organism>
<comment type="similarity">
    <text evidence="2 12">Belongs to the glycosyltransferase 31 family.</text>
</comment>
<keyword evidence="5" id="KW-0812">Transmembrane</keyword>
<keyword evidence="10" id="KW-0325">Glycoprotein</keyword>
<evidence type="ECO:0000256" key="12">
    <source>
        <dbReference type="RuleBase" id="RU363063"/>
    </source>
</evidence>
<comment type="subcellular location">
    <subcellularLocation>
        <location evidence="1 12">Golgi apparatus membrane</location>
        <topology evidence="1 12">Single-pass type II membrane protein</topology>
    </subcellularLocation>
</comment>
<keyword evidence="7" id="KW-1133">Transmembrane helix</keyword>
<dbReference type="EC" id="2.4.1.-" evidence="12"/>
<keyword evidence="4" id="KW-0808">Transferase</keyword>
<dbReference type="Pfam" id="PF01762">
    <property type="entry name" value="Galactosyl_T"/>
    <property type="match status" value="1"/>
</dbReference>
<evidence type="ECO:0000256" key="10">
    <source>
        <dbReference type="ARBA" id="ARBA00023180"/>
    </source>
</evidence>
<reference evidence="13" key="2">
    <citation type="submission" date="2025-09" db="UniProtKB">
        <authorList>
            <consortium name="Ensembl"/>
        </authorList>
    </citation>
    <scope>IDENTIFICATION</scope>
</reference>
<sequence length="461" mass="51056">MGESDAALHPRVPCPAWHLPAVACGTVRPSGAGRSPCSPLPAGSSTVQLRRQGCRAPAWSISLGAGARGLQGGRVPNPAPRLLQSTSPRCYRLELWGLVAVGLLGLGYLLYHADQLWPSTVPERRTLPSPRAAPRLPPPRALPTPAPCVANASVHNISGFAKLPGHVQDFMRYRRCRSFPALLSIPGKCGGPEGSPNIFLLLAIKSSPVNYERREVIRKTWGQEKTFEGAFIRRVFLVGVAPSARDAKKLNWLLRLEQREHGDVLQWDFKDTFFNLTLKQVLFHAWLEEHCPGVRFVFNGDDDVFVNTDNVVRFAMGVQEQHLMVGQLFVNNSPVRLQRSKYFVPTQLLASDRYPPYCGGGGMLMSGYTARVISRESRHVELFPIDDVYLGMCLEKAGLLPASHAAIRTVGVGVLAHTDPFDPCDYRELLVVHRFAPYEMAVMWQAIHESQLLCGKRVSIF</sequence>
<evidence type="ECO:0000313" key="14">
    <source>
        <dbReference type="Proteomes" id="UP000694541"/>
    </source>
</evidence>
<name>A0A8B9N2G3_9AVES</name>
<evidence type="ECO:0000256" key="3">
    <source>
        <dbReference type="ARBA" id="ARBA00022676"/>
    </source>
</evidence>
<keyword evidence="6" id="KW-0735">Signal-anchor</keyword>
<protein>
    <recommendedName>
        <fullName evidence="12">Hexosyltransferase</fullName>
        <ecNumber evidence="12">2.4.1.-</ecNumber>
    </recommendedName>
</protein>
<evidence type="ECO:0000256" key="11">
    <source>
        <dbReference type="ARBA" id="ARBA00043952"/>
    </source>
</evidence>
<proteinExistence type="inferred from homology"/>
<dbReference type="GO" id="GO:0008499">
    <property type="term" value="F:N-acetyl-beta-D-glucosaminide beta-(1,3)-galactosyltransferase activity"/>
    <property type="evidence" value="ECO:0007669"/>
    <property type="project" value="UniProtKB-ARBA"/>
</dbReference>